<keyword evidence="4 5" id="KW-0472">Membrane</keyword>
<feature type="transmembrane region" description="Helical" evidence="5">
    <location>
        <begin position="287"/>
        <end position="310"/>
    </location>
</feature>
<evidence type="ECO:0000256" key="1">
    <source>
        <dbReference type="ARBA" id="ARBA00004141"/>
    </source>
</evidence>
<dbReference type="Gene3D" id="1.20.1740.10">
    <property type="entry name" value="Amino acid/polyamine transporter I"/>
    <property type="match status" value="1"/>
</dbReference>
<name>A0AAD6GV31_9EURO</name>
<evidence type="ECO:0000256" key="4">
    <source>
        <dbReference type="ARBA" id="ARBA00023136"/>
    </source>
</evidence>
<feature type="transmembrane region" description="Helical" evidence="5">
    <location>
        <begin position="388"/>
        <end position="407"/>
    </location>
</feature>
<feature type="transmembrane region" description="Helical" evidence="5">
    <location>
        <begin position="199"/>
        <end position="219"/>
    </location>
</feature>
<sequence>MNERHQHIPASSANSFLPEEQRSLLVHPTLNSDIIEEDTQPERAAHGQNVSWLSAYMLIISRMVGSGVFAMPGVVTQTAGSAGMALCVWIMGAIITVCGTVISLEYGCMLPRSGGDKVYLEFTYRRPRWLMSTIIAARAVLQMMTANNCIIFGEYLVYGISPESSDWARKVASLGLLLGCALIHGFFLRLGIQIQNTLGWCKIGLMVLVALTAMITVLYRSTGSSSQLPSDFVVASPQSPGPWEGSNWGFEVLSLALFKVHYAYAGVENANNVLNEIRDPVRMLKRVIPLAILSVCFLYILVNIAFFMVLPLDDLKHSGEMAAALFFRTLFGNRLGGVLMPILIAISVAGNVMVGIFSMPIAQSRLNQEIARQGFLPRIFASSRPCNAPLGGVIVNLVPSACIILMMPSKDTYSFILSAEGYSGQFVSVGLAAGLLWLRRTRPDLPRPFRAWLPLVWFRLGLCVVMALGPFMSPKDEQKPGQPQPWRGAYALVGIAIIATAALYWLTWARILPHWKNYALQEQSGILKDGTTYKKIVHIPRDE</sequence>
<keyword evidence="7" id="KW-1185">Reference proteome</keyword>
<dbReference type="EMBL" id="JAQJAE010000006">
    <property type="protein sequence ID" value="KAJ5589139.1"/>
    <property type="molecule type" value="Genomic_DNA"/>
</dbReference>
<dbReference type="PANTHER" id="PTHR11785:SF532">
    <property type="entry name" value="TRANSPORTER, PUTATIVE (EUROFUNG)-RELATED"/>
    <property type="match status" value="1"/>
</dbReference>
<reference evidence="6" key="2">
    <citation type="submission" date="2023-01" db="EMBL/GenBank/DDBJ databases">
        <authorList>
            <person name="Petersen C."/>
        </authorList>
    </citation>
    <scope>NUCLEOTIDE SEQUENCE</scope>
    <source>
        <strain evidence="6">IBT 12815</strain>
    </source>
</reference>
<feature type="transmembrane region" description="Helical" evidence="5">
    <location>
        <begin position="413"/>
        <end position="437"/>
    </location>
</feature>
<feature type="transmembrane region" description="Helical" evidence="5">
    <location>
        <begin position="83"/>
        <end position="108"/>
    </location>
</feature>
<evidence type="ECO:0000256" key="5">
    <source>
        <dbReference type="SAM" id="Phobius"/>
    </source>
</evidence>
<dbReference type="GO" id="GO:0016020">
    <property type="term" value="C:membrane"/>
    <property type="evidence" value="ECO:0007669"/>
    <property type="project" value="UniProtKB-SubCell"/>
</dbReference>
<gene>
    <name evidence="6" type="ORF">N7537_011817</name>
</gene>
<keyword evidence="3 5" id="KW-1133">Transmembrane helix</keyword>
<dbReference type="GO" id="GO:0015179">
    <property type="term" value="F:L-amino acid transmembrane transporter activity"/>
    <property type="evidence" value="ECO:0007669"/>
    <property type="project" value="TreeGrafter"/>
</dbReference>
<comment type="caution">
    <text evidence="6">The sequence shown here is derived from an EMBL/GenBank/DDBJ whole genome shotgun (WGS) entry which is preliminary data.</text>
</comment>
<organism evidence="6 7">
    <name type="scientific">Penicillium hordei</name>
    <dbReference type="NCBI Taxonomy" id="40994"/>
    <lineage>
        <taxon>Eukaryota</taxon>
        <taxon>Fungi</taxon>
        <taxon>Dikarya</taxon>
        <taxon>Ascomycota</taxon>
        <taxon>Pezizomycotina</taxon>
        <taxon>Eurotiomycetes</taxon>
        <taxon>Eurotiomycetidae</taxon>
        <taxon>Eurotiales</taxon>
        <taxon>Aspergillaceae</taxon>
        <taxon>Penicillium</taxon>
    </lineage>
</organism>
<dbReference type="GeneID" id="81593113"/>
<proteinExistence type="predicted"/>
<feature type="transmembrane region" description="Helical" evidence="5">
    <location>
        <begin position="173"/>
        <end position="192"/>
    </location>
</feature>
<evidence type="ECO:0000256" key="2">
    <source>
        <dbReference type="ARBA" id="ARBA00022692"/>
    </source>
</evidence>
<feature type="transmembrane region" description="Helical" evidence="5">
    <location>
        <begin position="449"/>
        <end position="468"/>
    </location>
</feature>
<dbReference type="Proteomes" id="UP001213799">
    <property type="component" value="Unassembled WGS sequence"/>
</dbReference>
<accession>A0AAD6GV31</accession>
<reference evidence="6" key="1">
    <citation type="journal article" date="2023" name="IMA Fungus">
        <title>Comparative genomic study of the Penicillium genus elucidates a diverse pangenome and 15 lateral gene transfer events.</title>
        <authorList>
            <person name="Petersen C."/>
            <person name="Sorensen T."/>
            <person name="Nielsen M.R."/>
            <person name="Sondergaard T.E."/>
            <person name="Sorensen J.L."/>
            <person name="Fitzpatrick D.A."/>
            <person name="Frisvad J.C."/>
            <person name="Nielsen K.L."/>
        </authorList>
    </citation>
    <scope>NUCLEOTIDE SEQUENCE</scope>
    <source>
        <strain evidence="6">IBT 12815</strain>
    </source>
</reference>
<protein>
    <submittedName>
        <fullName evidence="6">Amino acid transporter</fullName>
    </submittedName>
</protein>
<dbReference type="RefSeq" id="XP_056748158.1">
    <property type="nucleotide sequence ID" value="XM_056902871.1"/>
</dbReference>
<feature type="transmembrane region" description="Helical" evidence="5">
    <location>
        <begin position="50"/>
        <end position="71"/>
    </location>
</feature>
<keyword evidence="2 5" id="KW-0812">Transmembrane</keyword>
<evidence type="ECO:0000313" key="6">
    <source>
        <dbReference type="EMBL" id="KAJ5589139.1"/>
    </source>
</evidence>
<dbReference type="InterPro" id="IPR050598">
    <property type="entry name" value="AminoAcid_Transporter"/>
</dbReference>
<dbReference type="AlphaFoldDB" id="A0AAD6GV31"/>
<feature type="transmembrane region" description="Helical" evidence="5">
    <location>
        <begin position="129"/>
        <end position="153"/>
    </location>
</feature>
<feature type="transmembrane region" description="Helical" evidence="5">
    <location>
        <begin position="338"/>
        <end position="362"/>
    </location>
</feature>
<feature type="transmembrane region" description="Helical" evidence="5">
    <location>
        <begin position="248"/>
        <end position="267"/>
    </location>
</feature>
<dbReference type="InterPro" id="IPR002293">
    <property type="entry name" value="AA/rel_permease1"/>
</dbReference>
<feature type="transmembrane region" description="Helical" evidence="5">
    <location>
        <begin position="488"/>
        <end position="506"/>
    </location>
</feature>
<evidence type="ECO:0000256" key="3">
    <source>
        <dbReference type="ARBA" id="ARBA00022989"/>
    </source>
</evidence>
<dbReference type="Pfam" id="PF13520">
    <property type="entry name" value="AA_permease_2"/>
    <property type="match status" value="1"/>
</dbReference>
<comment type="subcellular location">
    <subcellularLocation>
        <location evidence="1">Membrane</location>
        <topology evidence="1">Multi-pass membrane protein</topology>
    </subcellularLocation>
</comment>
<dbReference type="PANTHER" id="PTHR11785">
    <property type="entry name" value="AMINO ACID TRANSPORTER"/>
    <property type="match status" value="1"/>
</dbReference>
<dbReference type="PIRSF" id="PIRSF006060">
    <property type="entry name" value="AA_transporter"/>
    <property type="match status" value="1"/>
</dbReference>
<evidence type="ECO:0000313" key="7">
    <source>
        <dbReference type="Proteomes" id="UP001213799"/>
    </source>
</evidence>